<evidence type="ECO:0000256" key="1">
    <source>
        <dbReference type="SAM" id="MobiDB-lite"/>
    </source>
</evidence>
<protein>
    <submittedName>
        <fullName evidence="3">Mucin-associated surface protein</fullName>
    </submittedName>
</protein>
<dbReference type="Proteomes" id="UP000298252">
    <property type="component" value="Unassembled WGS sequence"/>
</dbReference>
<feature type="compositionally biased region" description="Basic and acidic residues" evidence="1">
    <location>
        <begin position="120"/>
        <end position="160"/>
    </location>
</feature>
<evidence type="ECO:0000313" key="4">
    <source>
        <dbReference type="Proteomes" id="UP000298252"/>
    </source>
</evidence>
<feature type="signal peptide" evidence="2">
    <location>
        <begin position="1"/>
        <end position="24"/>
    </location>
</feature>
<dbReference type="RefSeq" id="WP_134505290.1">
    <property type="nucleotide sequence ID" value="NZ_FNIB01000007.1"/>
</dbReference>
<keyword evidence="4" id="KW-1185">Reference proteome</keyword>
<feature type="region of interest" description="Disordered" evidence="1">
    <location>
        <begin position="116"/>
        <end position="160"/>
    </location>
</feature>
<evidence type="ECO:0000313" key="3">
    <source>
        <dbReference type="EMBL" id="TFB75597.1"/>
    </source>
</evidence>
<evidence type="ECO:0000256" key="2">
    <source>
        <dbReference type="SAM" id="SignalP"/>
    </source>
</evidence>
<reference evidence="3 4" key="1">
    <citation type="submission" date="2019-03" db="EMBL/GenBank/DDBJ databases">
        <title>Genomics of glacier-inhabiting Cryobacterium strains.</title>
        <authorList>
            <person name="Liu Q."/>
            <person name="Xin Y.-H."/>
        </authorList>
    </citation>
    <scope>NUCLEOTIDE SEQUENCE [LARGE SCALE GENOMIC DNA]</scope>
    <source>
        <strain evidence="3 4">Hh8</strain>
    </source>
</reference>
<dbReference type="EMBL" id="SOFD01000029">
    <property type="protein sequence ID" value="TFB75597.1"/>
    <property type="molecule type" value="Genomic_DNA"/>
</dbReference>
<keyword evidence="2" id="KW-0732">Signal</keyword>
<accession>A0ABY2I439</accession>
<sequence>MMRKRLTLALVSGLLLLLPLAGCAAEPVELQAATAENLQSAMLGITEAAAGGDFTEAQSLLTAMQGNLRTAAAAGQVSAERSASIQTAINLVSTDLTVEIEAAAIAAEAAAEAAALAEEQNAKDAAEDARDAEKKAAEDAKDAREECLDDKDRVKAGECN</sequence>
<comment type="caution">
    <text evidence="3">The sequence shown here is derived from an EMBL/GenBank/DDBJ whole genome shotgun (WGS) entry which is preliminary data.</text>
</comment>
<feature type="chain" id="PRO_5046171102" evidence="2">
    <location>
        <begin position="25"/>
        <end position="160"/>
    </location>
</feature>
<proteinExistence type="predicted"/>
<gene>
    <name evidence="3" type="ORF">E3O21_12305</name>
</gene>
<name>A0ABY2I439_9MICO</name>
<organism evidence="3 4">
    <name type="scientific">Cryobacterium flavum</name>
    <dbReference type="NCBI Taxonomy" id="1424659"/>
    <lineage>
        <taxon>Bacteria</taxon>
        <taxon>Bacillati</taxon>
        <taxon>Actinomycetota</taxon>
        <taxon>Actinomycetes</taxon>
        <taxon>Micrococcales</taxon>
        <taxon>Microbacteriaceae</taxon>
        <taxon>Cryobacterium</taxon>
    </lineage>
</organism>